<accession>A0A941I6P6</accession>
<evidence type="ECO:0000313" key="3">
    <source>
        <dbReference type="Proteomes" id="UP000680067"/>
    </source>
</evidence>
<keyword evidence="3" id="KW-1185">Reference proteome</keyword>
<keyword evidence="1" id="KW-1133">Transmembrane helix</keyword>
<sequence length="103" mass="11686">MQTVHWLETSQRSILVMVPTWIIWCGLIAFSAPYRPDGVAFMLFLFSAGICFLGCSWMMAPLMPERFGLFTRLLSQTISGLIPFAFIVLIGHYLGTATRHWLS</sequence>
<protein>
    <submittedName>
        <fullName evidence="2">Uncharacterized protein</fullName>
    </submittedName>
</protein>
<dbReference type="EMBL" id="JAGSPN010000001">
    <property type="protein sequence ID" value="MBR7781088.1"/>
    <property type="molecule type" value="Genomic_DNA"/>
</dbReference>
<evidence type="ECO:0000256" key="1">
    <source>
        <dbReference type="SAM" id="Phobius"/>
    </source>
</evidence>
<keyword evidence="1" id="KW-0472">Membrane</keyword>
<dbReference type="Proteomes" id="UP000680067">
    <property type="component" value="Unassembled WGS sequence"/>
</dbReference>
<comment type="caution">
    <text evidence="2">The sequence shown here is derived from an EMBL/GenBank/DDBJ whole genome shotgun (WGS) entry which is preliminary data.</text>
</comment>
<name>A0A941I6P6_9BURK</name>
<keyword evidence="1" id="KW-0812">Transmembrane</keyword>
<feature type="transmembrane region" description="Helical" evidence="1">
    <location>
        <begin position="73"/>
        <end position="94"/>
    </location>
</feature>
<dbReference type="RefSeq" id="WP_212686424.1">
    <property type="nucleotide sequence ID" value="NZ_JAGSPN010000001.1"/>
</dbReference>
<reference evidence="2" key="1">
    <citation type="submission" date="2021-04" db="EMBL/GenBank/DDBJ databases">
        <title>novel species isolated from subtropical streams in China.</title>
        <authorList>
            <person name="Lu H."/>
        </authorList>
    </citation>
    <scope>NUCLEOTIDE SEQUENCE</scope>
    <source>
        <strain evidence="2">LFS511W</strain>
    </source>
</reference>
<organism evidence="2 3">
    <name type="scientific">Undibacterium luofuense</name>
    <dbReference type="NCBI Taxonomy" id="2828733"/>
    <lineage>
        <taxon>Bacteria</taxon>
        <taxon>Pseudomonadati</taxon>
        <taxon>Pseudomonadota</taxon>
        <taxon>Betaproteobacteria</taxon>
        <taxon>Burkholderiales</taxon>
        <taxon>Oxalobacteraceae</taxon>
        <taxon>Undibacterium</taxon>
    </lineage>
</organism>
<feature type="transmembrane region" description="Helical" evidence="1">
    <location>
        <begin position="38"/>
        <end position="61"/>
    </location>
</feature>
<evidence type="ECO:0000313" key="2">
    <source>
        <dbReference type="EMBL" id="MBR7781088.1"/>
    </source>
</evidence>
<dbReference type="AlphaFoldDB" id="A0A941I6P6"/>
<proteinExistence type="predicted"/>
<gene>
    <name evidence="2" type="ORF">KDM89_02950</name>
</gene>
<feature type="transmembrane region" description="Helical" evidence="1">
    <location>
        <begin position="12"/>
        <end position="32"/>
    </location>
</feature>